<dbReference type="InterPro" id="IPR001857">
    <property type="entry name" value="Ribosomal_bL19"/>
</dbReference>
<comment type="function">
    <text evidence="5 6">This protein is located at the 30S-50S ribosomal subunit interface and may play a role in the structure and function of the aminoacyl-tRNA binding site.</text>
</comment>
<dbReference type="Proteomes" id="UP000753196">
    <property type="component" value="Unassembled WGS sequence"/>
</dbReference>
<dbReference type="Pfam" id="PF01245">
    <property type="entry name" value="Ribosomal_L19"/>
    <property type="match status" value="1"/>
</dbReference>
<gene>
    <name evidence="5 7" type="primary">rplS</name>
    <name evidence="7" type="ORF">HY221_00095</name>
</gene>
<comment type="caution">
    <text evidence="7">The sequence shown here is derived from an EMBL/GenBank/DDBJ whole genome shotgun (WGS) entry which is preliminary data.</text>
</comment>
<organism evidence="7 8">
    <name type="scientific">Candidatus Sungiibacteriota bacterium</name>
    <dbReference type="NCBI Taxonomy" id="2750080"/>
    <lineage>
        <taxon>Bacteria</taxon>
        <taxon>Candidatus Sungiibacteriota</taxon>
    </lineage>
</organism>
<dbReference type="PANTHER" id="PTHR15680">
    <property type="entry name" value="RIBOSOMAL PROTEIN L19"/>
    <property type="match status" value="1"/>
</dbReference>
<dbReference type="AlphaFoldDB" id="A0A932R1H1"/>
<dbReference type="HAMAP" id="MF_00402">
    <property type="entry name" value="Ribosomal_bL19"/>
    <property type="match status" value="1"/>
</dbReference>
<accession>A0A932R1H1</accession>
<name>A0A932R1H1_9BACT</name>
<keyword evidence="3 5" id="KW-0687">Ribonucleoprotein</keyword>
<comment type="similarity">
    <text evidence="1 5 6">Belongs to the bacterial ribosomal protein bL19 family.</text>
</comment>
<dbReference type="PRINTS" id="PR00061">
    <property type="entry name" value="RIBOSOMALL19"/>
</dbReference>
<dbReference type="EMBL" id="JACQCR010000002">
    <property type="protein sequence ID" value="MBI3630730.1"/>
    <property type="molecule type" value="Genomic_DNA"/>
</dbReference>
<dbReference type="InterPro" id="IPR008991">
    <property type="entry name" value="Translation_prot_SH3-like_sf"/>
</dbReference>
<dbReference type="PIRSF" id="PIRSF002191">
    <property type="entry name" value="Ribosomal_L19"/>
    <property type="match status" value="1"/>
</dbReference>
<dbReference type="GO" id="GO:0006412">
    <property type="term" value="P:translation"/>
    <property type="evidence" value="ECO:0007669"/>
    <property type="project" value="UniProtKB-UniRule"/>
</dbReference>
<evidence type="ECO:0000256" key="5">
    <source>
        <dbReference type="HAMAP-Rule" id="MF_00402"/>
    </source>
</evidence>
<dbReference type="GO" id="GO:0022625">
    <property type="term" value="C:cytosolic large ribosomal subunit"/>
    <property type="evidence" value="ECO:0007669"/>
    <property type="project" value="TreeGrafter"/>
</dbReference>
<evidence type="ECO:0000256" key="6">
    <source>
        <dbReference type="RuleBase" id="RU000559"/>
    </source>
</evidence>
<sequence>MNTSNASGIETVHLRSDLPEIRSGDTVRVHQRIKEGDKERLSAFEGLVIARKHGRGINGTFTVRKVVDGIGVERIFPVHTPMIAKIDMVRHSKTRRAKLYFIRDKAAREVRRKTKKVWHEAAAPQATSVTEAGGQ</sequence>
<evidence type="ECO:0000256" key="4">
    <source>
        <dbReference type="ARBA" id="ARBA00035171"/>
    </source>
</evidence>
<evidence type="ECO:0000256" key="2">
    <source>
        <dbReference type="ARBA" id="ARBA00022980"/>
    </source>
</evidence>
<proteinExistence type="inferred from homology"/>
<evidence type="ECO:0000313" key="8">
    <source>
        <dbReference type="Proteomes" id="UP000753196"/>
    </source>
</evidence>
<protein>
    <recommendedName>
        <fullName evidence="4 5">Large ribosomal subunit protein bL19</fullName>
    </recommendedName>
</protein>
<keyword evidence="2 5" id="KW-0689">Ribosomal protein</keyword>
<dbReference type="NCBIfam" id="TIGR01024">
    <property type="entry name" value="rplS_bact"/>
    <property type="match status" value="1"/>
</dbReference>
<dbReference type="SUPFAM" id="SSF50104">
    <property type="entry name" value="Translation proteins SH3-like domain"/>
    <property type="match status" value="1"/>
</dbReference>
<dbReference type="PROSITE" id="PS01015">
    <property type="entry name" value="RIBOSOMAL_L19"/>
    <property type="match status" value="1"/>
</dbReference>
<dbReference type="Gene3D" id="2.30.30.790">
    <property type="match status" value="1"/>
</dbReference>
<dbReference type="GO" id="GO:0003735">
    <property type="term" value="F:structural constituent of ribosome"/>
    <property type="evidence" value="ECO:0007669"/>
    <property type="project" value="InterPro"/>
</dbReference>
<reference evidence="7" key="1">
    <citation type="submission" date="2020-07" db="EMBL/GenBank/DDBJ databases">
        <title>Huge and variable diversity of episymbiotic CPR bacteria and DPANN archaea in groundwater ecosystems.</title>
        <authorList>
            <person name="He C.Y."/>
            <person name="Keren R."/>
            <person name="Whittaker M."/>
            <person name="Farag I.F."/>
            <person name="Doudna J."/>
            <person name="Cate J.H.D."/>
            <person name="Banfield J.F."/>
        </authorList>
    </citation>
    <scope>NUCLEOTIDE SEQUENCE</scope>
    <source>
        <strain evidence="7">NC_groundwater_973_Pr1_S-0.2um_54_13</strain>
    </source>
</reference>
<evidence type="ECO:0000256" key="1">
    <source>
        <dbReference type="ARBA" id="ARBA00005781"/>
    </source>
</evidence>
<evidence type="ECO:0000256" key="3">
    <source>
        <dbReference type="ARBA" id="ARBA00023274"/>
    </source>
</evidence>
<evidence type="ECO:0000313" key="7">
    <source>
        <dbReference type="EMBL" id="MBI3630730.1"/>
    </source>
</evidence>
<dbReference type="InterPro" id="IPR018257">
    <property type="entry name" value="Ribosomal_bL19_CS"/>
</dbReference>
<dbReference type="InterPro" id="IPR038657">
    <property type="entry name" value="Ribosomal_bL19_sf"/>
</dbReference>
<dbReference type="PANTHER" id="PTHR15680:SF9">
    <property type="entry name" value="LARGE RIBOSOMAL SUBUNIT PROTEIN BL19M"/>
    <property type="match status" value="1"/>
</dbReference>